<dbReference type="InterPro" id="IPR028250">
    <property type="entry name" value="DsbDN"/>
</dbReference>
<reference evidence="10 11" key="1">
    <citation type="submission" date="2017-06" db="EMBL/GenBank/DDBJ databases">
        <authorList>
            <person name="Kim H.J."/>
            <person name="Triplett B.A."/>
        </authorList>
    </citation>
    <scope>NUCLEOTIDE SEQUENCE [LARGE SCALE GENOMIC DNA]</scope>
    <source>
        <strain evidence="10 11">DSM 19307</strain>
    </source>
</reference>
<dbReference type="Proteomes" id="UP000198393">
    <property type="component" value="Unassembled WGS sequence"/>
</dbReference>
<keyword evidence="2 6" id="KW-0812">Transmembrane</keyword>
<evidence type="ECO:0000256" key="5">
    <source>
        <dbReference type="ARBA" id="ARBA00023136"/>
    </source>
</evidence>
<dbReference type="GO" id="GO:0017004">
    <property type="term" value="P:cytochrome complex assembly"/>
    <property type="evidence" value="ECO:0007669"/>
    <property type="project" value="UniProtKB-KW"/>
</dbReference>
<dbReference type="InterPro" id="IPR036249">
    <property type="entry name" value="Thioredoxin-like_sf"/>
</dbReference>
<feature type="signal peptide" evidence="7">
    <location>
        <begin position="1"/>
        <end position="19"/>
    </location>
</feature>
<dbReference type="GO" id="GO:0015035">
    <property type="term" value="F:protein-disulfide reductase activity"/>
    <property type="evidence" value="ECO:0007669"/>
    <property type="project" value="TreeGrafter"/>
</dbReference>
<proteinExistence type="predicted"/>
<dbReference type="InterPro" id="IPR003834">
    <property type="entry name" value="Cyt_c_assmbl_TM_dom"/>
</dbReference>
<evidence type="ECO:0000256" key="2">
    <source>
        <dbReference type="ARBA" id="ARBA00022692"/>
    </source>
</evidence>
<protein>
    <submittedName>
        <fullName evidence="10">Thiol:disulfide interchange protein DsbD</fullName>
    </submittedName>
</protein>
<evidence type="ECO:0000256" key="6">
    <source>
        <dbReference type="SAM" id="Phobius"/>
    </source>
</evidence>
<accession>A0A239EVE2</accession>
<keyword evidence="7" id="KW-0732">Signal</keyword>
<feature type="transmembrane region" description="Helical" evidence="6">
    <location>
        <begin position="402"/>
        <end position="422"/>
    </location>
</feature>
<feature type="transmembrane region" description="Helical" evidence="6">
    <location>
        <begin position="294"/>
        <end position="316"/>
    </location>
</feature>
<dbReference type="PANTHER" id="PTHR32234:SF0">
    <property type="entry name" value="THIOL:DISULFIDE INTERCHANGE PROTEIN DSBD"/>
    <property type="match status" value="1"/>
</dbReference>
<dbReference type="OrthoDB" id="9811036at2"/>
<comment type="subcellular location">
    <subcellularLocation>
        <location evidence="1">Membrane</location>
        <topology evidence="1">Multi-pass membrane protein</topology>
    </subcellularLocation>
</comment>
<dbReference type="AlphaFoldDB" id="A0A239EVE2"/>
<dbReference type="Pfam" id="PF11412">
    <property type="entry name" value="DsbD_N"/>
    <property type="match status" value="1"/>
</dbReference>
<feature type="domain" description="Thiol:disulfide interchange protein DsbD N-terminal" evidence="9">
    <location>
        <begin position="39"/>
        <end position="149"/>
    </location>
</feature>
<evidence type="ECO:0000256" key="7">
    <source>
        <dbReference type="SAM" id="SignalP"/>
    </source>
</evidence>
<evidence type="ECO:0000256" key="4">
    <source>
        <dbReference type="ARBA" id="ARBA00022989"/>
    </source>
</evidence>
<keyword evidence="4 6" id="KW-1133">Transmembrane helix</keyword>
<dbReference type="Pfam" id="PF13899">
    <property type="entry name" value="Thioredoxin_7"/>
    <property type="match status" value="1"/>
</dbReference>
<evidence type="ECO:0000256" key="1">
    <source>
        <dbReference type="ARBA" id="ARBA00004141"/>
    </source>
</evidence>
<dbReference type="GO" id="GO:0045454">
    <property type="term" value="P:cell redox homeostasis"/>
    <property type="evidence" value="ECO:0007669"/>
    <property type="project" value="TreeGrafter"/>
</dbReference>
<feature type="transmembrane region" description="Helical" evidence="6">
    <location>
        <begin position="252"/>
        <end position="273"/>
    </location>
</feature>
<evidence type="ECO:0000313" key="10">
    <source>
        <dbReference type="EMBL" id="SNS48401.1"/>
    </source>
</evidence>
<dbReference type="SUPFAM" id="SSF52833">
    <property type="entry name" value="Thioredoxin-like"/>
    <property type="match status" value="1"/>
</dbReference>
<feature type="transmembrane region" description="Helical" evidence="6">
    <location>
        <begin position="218"/>
        <end position="240"/>
    </location>
</feature>
<name>A0A239EVE2_EKHLU</name>
<feature type="transmembrane region" description="Helical" evidence="6">
    <location>
        <begin position="173"/>
        <end position="197"/>
    </location>
</feature>
<evidence type="ECO:0000259" key="9">
    <source>
        <dbReference type="Pfam" id="PF11412"/>
    </source>
</evidence>
<evidence type="ECO:0000259" key="8">
    <source>
        <dbReference type="Pfam" id="PF02683"/>
    </source>
</evidence>
<dbReference type="RefSeq" id="WP_089355113.1">
    <property type="nucleotide sequence ID" value="NZ_FZPD01000001.1"/>
</dbReference>
<evidence type="ECO:0000313" key="11">
    <source>
        <dbReference type="Proteomes" id="UP000198393"/>
    </source>
</evidence>
<feature type="transmembrane region" description="Helical" evidence="6">
    <location>
        <begin position="434"/>
        <end position="456"/>
    </location>
</feature>
<organism evidence="10 11">
    <name type="scientific">Ekhidna lutea</name>
    <dbReference type="NCBI Taxonomy" id="447679"/>
    <lineage>
        <taxon>Bacteria</taxon>
        <taxon>Pseudomonadati</taxon>
        <taxon>Bacteroidota</taxon>
        <taxon>Cytophagia</taxon>
        <taxon>Cytophagales</taxon>
        <taxon>Reichenbachiellaceae</taxon>
        <taxon>Ekhidna</taxon>
    </lineage>
</organism>
<keyword evidence="11" id="KW-1185">Reference proteome</keyword>
<feature type="domain" description="Cytochrome C biogenesis protein transmembrane" evidence="8">
    <location>
        <begin position="174"/>
        <end position="386"/>
    </location>
</feature>
<dbReference type="PANTHER" id="PTHR32234">
    <property type="entry name" value="THIOL:DISULFIDE INTERCHANGE PROTEIN DSBD"/>
    <property type="match status" value="1"/>
</dbReference>
<keyword evidence="5 6" id="KW-0472">Membrane</keyword>
<feature type="chain" id="PRO_5012218499" evidence="7">
    <location>
        <begin position="20"/>
        <end position="646"/>
    </location>
</feature>
<feature type="transmembrane region" description="Helical" evidence="6">
    <location>
        <begin position="336"/>
        <end position="357"/>
    </location>
</feature>
<dbReference type="Gene3D" id="3.40.30.10">
    <property type="entry name" value="Glutaredoxin"/>
    <property type="match status" value="1"/>
</dbReference>
<keyword evidence="3" id="KW-0201">Cytochrome c-type biogenesis</keyword>
<gene>
    <name evidence="10" type="ORF">SAMN05421640_0339</name>
</gene>
<feature type="transmembrane region" description="Helical" evidence="6">
    <location>
        <begin position="369"/>
        <end position="396"/>
    </location>
</feature>
<dbReference type="EMBL" id="FZPD01000001">
    <property type="protein sequence ID" value="SNS48401.1"/>
    <property type="molecule type" value="Genomic_DNA"/>
</dbReference>
<dbReference type="GO" id="GO:0016020">
    <property type="term" value="C:membrane"/>
    <property type="evidence" value="ECO:0007669"/>
    <property type="project" value="UniProtKB-SubCell"/>
</dbReference>
<evidence type="ECO:0000256" key="3">
    <source>
        <dbReference type="ARBA" id="ARBA00022748"/>
    </source>
</evidence>
<dbReference type="Pfam" id="PF02683">
    <property type="entry name" value="DsbD_TM"/>
    <property type="match status" value="1"/>
</dbReference>
<sequence length="646" mass="72203">MKKTLFLIFLFLAAASGISQVLKPIEWKVELSNENPQVGDEVEIRFKSKIEENWYLYSSDFDPDLGPMLTEFTFNENETYELVGETEPVGAKKKYDSLWEGEYTYFKKAGLFVQKVKILKEDFSITGSYSYQVCSDIDGKCIPFDDEFSLGKTTNKSDIKKKAESTAEESGSLWSILITAFLAGLVALLTPCVYPMIPITVSIFLKQSKSRKEGIGKALIYGVSIIVFFSLLGFLISLIWGFTALNELSTHWLFNLIIFSVFILFALSFFGLFEITLPSGLVTKIDRQADRGGLVGIFFMAITLVLVSFSCTFPIVGTALINTLSGGSIIEGTTAMFGFSLAFAIPFTGFAIFPAWLKSMPESGGWLNSVKVVLGFLELALALKFLSVADLAYHWGILDREVFIALWITIFGLLGLYLIGKIKLKSDTDSNKISVARLILAICTFAFTISLIPGLWGAPLKSLSGFLPPMATHNFNLLEAEAGGNTCEEPKYADLLHWPHGLQGYFDYEQAVACAKEQGKPIFIDFTGHGCVNCREMEQRVWSDPAVLKRLSENFVLVALYVDDRTKLPESEWYQSSYDGKTKKTIGQQNADFQINRFNNNAQPFYVILNEDEELLVKPKAYNLDVSAFVDFLDKALENHRKNTVL</sequence>